<keyword evidence="4 7" id="KW-0812">Transmembrane</keyword>
<accession>A0A1M6W9R4</accession>
<reference evidence="9" key="1">
    <citation type="submission" date="2016-11" db="EMBL/GenBank/DDBJ databases">
        <authorList>
            <person name="Varghese N."/>
            <person name="Submissions S."/>
        </authorList>
    </citation>
    <scope>NUCLEOTIDE SEQUENCE [LARGE SCALE GENOMIC DNA]</scope>
    <source>
        <strain evidence="9">USBA-503</strain>
    </source>
</reference>
<dbReference type="RefSeq" id="WP_072875043.1">
    <property type="nucleotide sequence ID" value="NZ_FRAF01000026.1"/>
</dbReference>
<feature type="transmembrane region" description="Helical" evidence="7">
    <location>
        <begin position="317"/>
        <end position="340"/>
    </location>
</feature>
<evidence type="ECO:0000313" key="9">
    <source>
        <dbReference type="Proteomes" id="UP000184016"/>
    </source>
</evidence>
<dbReference type="NCBIfam" id="NF037981">
    <property type="entry name" value="NCS2_1"/>
    <property type="match status" value="1"/>
</dbReference>
<feature type="transmembrane region" description="Helical" evidence="7">
    <location>
        <begin position="168"/>
        <end position="186"/>
    </location>
</feature>
<keyword evidence="3" id="KW-0813">Transport</keyword>
<dbReference type="PANTHER" id="PTHR42810:SF6">
    <property type="entry name" value="PURINE PERMEASE YBBY-RELATED"/>
    <property type="match status" value="1"/>
</dbReference>
<evidence type="ECO:0000313" key="8">
    <source>
        <dbReference type="EMBL" id="SHK90504.1"/>
    </source>
</evidence>
<name>A0A1M6W9R4_9BACL</name>
<evidence type="ECO:0000256" key="2">
    <source>
        <dbReference type="ARBA" id="ARBA00008821"/>
    </source>
</evidence>
<evidence type="ECO:0000256" key="7">
    <source>
        <dbReference type="SAM" id="Phobius"/>
    </source>
</evidence>
<dbReference type="Pfam" id="PF00860">
    <property type="entry name" value="Xan_ur_permease"/>
    <property type="match status" value="1"/>
</dbReference>
<evidence type="ECO:0000256" key="6">
    <source>
        <dbReference type="ARBA" id="ARBA00023136"/>
    </source>
</evidence>
<feature type="transmembrane region" description="Helical" evidence="7">
    <location>
        <begin position="43"/>
        <end position="65"/>
    </location>
</feature>
<dbReference type="InterPro" id="IPR006043">
    <property type="entry name" value="NCS2"/>
</dbReference>
<dbReference type="Proteomes" id="UP000184016">
    <property type="component" value="Unassembled WGS sequence"/>
</dbReference>
<organism evidence="8 9">
    <name type="scientific">Alicyclobacillus tolerans</name>
    <dbReference type="NCBI Taxonomy" id="90970"/>
    <lineage>
        <taxon>Bacteria</taxon>
        <taxon>Bacillati</taxon>
        <taxon>Bacillota</taxon>
        <taxon>Bacilli</taxon>
        <taxon>Bacillales</taxon>
        <taxon>Alicyclobacillaceae</taxon>
        <taxon>Alicyclobacillus</taxon>
    </lineage>
</organism>
<feature type="transmembrane region" description="Helical" evidence="7">
    <location>
        <begin position="106"/>
        <end position="127"/>
    </location>
</feature>
<evidence type="ECO:0000256" key="3">
    <source>
        <dbReference type="ARBA" id="ARBA00022448"/>
    </source>
</evidence>
<dbReference type="NCBIfam" id="NF008502">
    <property type="entry name" value="PRK11412.1"/>
    <property type="match status" value="1"/>
</dbReference>
<keyword evidence="5 7" id="KW-1133">Transmembrane helix</keyword>
<dbReference type="AlphaFoldDB" id="A0A1M6W9R4"/>
<keyword evidence="6 7" id="KW-0472">Membrane</keyword>
<proteinExistence type="inferred from homology"/>
<feature type="transmembrane region" description="Helical" evidence="7">
    <location>
        <begin position="12"/>
        <end position="37"/>
    </location>
</feature>
<dbReference type="GO" id="GO:0042907">
    <property type="term" value="F:xanthine transmembrane transporter activity"/>
    <property type="evidence" value="ECO:0007669"/>
    <property type="project" value="TreeGrafter"/>
</dbReference>
<dbReference type="STRING" id="1830138.SAMN05443507_12633"/>
<comment type="similarity">
    <text evidence="2">Belongs to the nucleobase:cation symporter-2 (NCS2) (TC 2.A.40) family.</text>
</comment>
<gene>
    <name evidence="8" type="ORF">SAMN05443507_12633</name>
</gene>
<feature type="transmembrane region" description="Helical" evidence="7">
    <location>
        <begin position="347"/>
        <end position="367"/>
    </location>
</feature>
<comment type="subcellular location">
    <subcellularLocation>
        <location evidence="1">Membrane</location>
        <topology evidence="1">Multi-pass membrane protein</topology>
    </subcellularLocation>
</comment>
<feature type="transmembrane region" description="Helical" evidence="7">
    <location>
        <begin position="134"/>
        <end position="156"/>
    </location>
</feature>
<feature type="transmembrane region" description="Helical" evidence="7">
    <location>
        <begin position="193"/>
        <end position="211"/>
    </location>
</feature>
<dbReference type="PANTHER" id="PTHR42810">
    <property type="entry name" value="PURINE PERMEASE C1399.01C-RELATED"/>
    <property type="match status" value="1"/>
</dbReference>
<feature type="transmembrane region" description="Helical" evidence="7">
    <location>
        <begin position="402"/>
        <end position="420"/>
    </location>
</feature>
<dbReference type="EMBL" id="FRAF01000026">
    <property type="protein sequence ID" value="SHK90504.1"/>
    <property type="molecule type" value="Genomic_DNA"/>
</dbReference>
<sequence>MRSPASNYVTTSLASIQWLGFMFANTVVIPLSVGAAFHLTHGAISGMLARSFMFTGLACLLQAWIGHKLPIMEGQSGLWWGIVLNLANLGAASGLSLAEIGGSLEVGMILGGLLIILLGVLGAYRYLNQLFRPIVMAVLLILLSAQLIDVFFRGMLGLDSGPVIQPDILLFSMILMFFVAGMSLFARGFVANISILFGLVVGWLAYVILFGENKESIAPSFGHIGQWFALGNPHFQISLVIAGVVTALLNTTNTIATLRASEGLFGREATKQQMRRSFILTGLYTMLSGPLALIPYAPYTSAIGFLRATRVLDRKPFIIAALLFMIIGVFPALAGFLSTLPIAVGDAVLFVAYLQIFGAALINVQGFTFNAMNTFRLAFPTLLGLAIMTLPSHSFSSLPMMLQVLLSNGMLLGILIAVVTENCIPWKTEKQG</sequence>
<evidence type="ECO:0000256" key="5">
    <source>
        <dbReference type="ARBA" id="ARBA00022989"/>
    </source>
</evidence>
<feature type="transmembrane region" description="Helical" evidence="7">
    <location>
        <begin position="235"/>
        <end position="256"/>
    </location>
</feature>
<protein>
    <submittedName>
        <fullName evidence="8">Xanthine/uracil permease</fullName>
    </submittedName>
</protein>
<evidence type="ECO:0000256" key="1">
    <source>
        <dbReference type="ARBA" id="ARBA00004141"/>
    </source>
</evidence>
<evidence type="ECO:0000256" key="4">
    <source>
        <dbReference type="ARBA" id="ARBA00022692"/>
    </source>
</evidence>
<dbReference type="OrthoDB" id="5597247at2"/>
<feature type="transmembrane region" description="Helical" evidence="7">
    <location>
        <begin position="277"/>
        <end position="297"/>
    </location>
</feature>
<dbReference type="GO" id="GO:0005886">
    <property type="term" value="C:plasma membrane"/>
    <property type="evidence" value="ECO:0007669"/>
    <property type="project" value="TreeGrafter"/>
</dbReference>
<keyword evidence="9" id="KW-1185">Reference proteome</keyword>